<proteinExistence type="predicted"/>
<organism evidence="5 6">
    <name type="scientific">Streptomyces vastus</name>
    <dbReference type="NCBI Taxonomy" id="285451"/>
    <lineage>
        <taxon>Bacteria</taxon>
        <taxon>Bacillati</taxon>
        <taxon>Actinomycetota</taxon>
        <taxon>Actinomycetes</taxon>
        <taxon>Kitasatosporales</taxon>
        <taxon>Streptomycetaceae</taxon>
        <taxon>Streptomyces</taxon>
    </lineage>
</organism>
<evidence type="ECO:0000256" key="1">
    <source>
        <dbReference type="ARBA" id="ARBA00023015"/>
    </source>
</evidence>
<dbReference type="PANTHER" id="PTHR30118:SF15">
    <property type="entry name" value="TRANSCRIPTIONAL REGULATORY PROTEIN"/>
    <property type="match status" value="1"/>
</dbReference>
<dbReference type="Proteomes" id="UP001500151">
    <property type="component" value="Unassembled WGS sequence"/>
</dbReference>
<reference evidence="5 6" key="1">
    <citation type="journal article" date="2019" name="Int. J. Syst. Evol. Microbiol.">
        <title>The Global Catalogue of Microorganisms (GCM) 10K type strain sequencing project: providing services to taxonomists for standard genome sequencing and annotation.</title>
        <authorList>
            <consortium name="The Broad Institute Genomics Platform"/>
            <consortium name="The Broad Institute Genome Sequencing Center for Infectious Disease"/>
            <person name="Wu L."/>
            <person name="Ma J."/>
        </authorList>
    </citation>
    <scope>NUCLEOTIDE SEQUENCE [LARGE SCALE GENOMIC DNA]</scope>
    <source>
        <strain evidence="5 6">JCM 4524</strain>
    </source>
</reference>
<keyword evidence="6" id="KW-1185">Reference proteome</keyword>
<dbReference type="EMBL" id="BAAASJ010000125">
    <property type="protein sequence ID" value="GAA2664548.1"/>
    <property type="molecule type" value="Genomic_DNA"/>
</dbReference>
<keyword evidence="3" id="KW-0804">Transcription</keyword>
<evidence type="ECO:0000256" key="2">
    <source>
        <dbReference type="ARBA" id="ARBA00023125"/>
    </source>
</evidence>
<keyword evidence="1" id="KW-0805">Transcription regulation</keyword>
<accession>A0ABN3S3S6</accession>
<dbReference type="PANTHER" id="PTHR30118">
    <property type="entry name" value="HTH-TYPE TRANSCRIPTIONAL REGULATOR LEUO-RELATED"/>
    <property type="match status" value="1"/>
</dbReference>
<evidence type="ECO:0000256" key="3">
    <source>
        <dbReference type="ARBA" id="ARBA00023163"/>
    </source>
</evidence>
<keyword evidence="2" id="KW-0238">DNA-binding</keyword>
<gene>
    <name evidence="5" type="ORF">GCM10010307_86170</name>
</gene>
<evidence type="ECO:0000256" key="4">
    <source>
        <dbReference type="SAM" id="MobiDB-lite"/>
    </source>
</evidence>
<dbReference type="InterPro" id="IPR050389">
    <property type="entry name" value="LysR-type_TF"/>
</dbReference>
<feature type="region of interest" description="Disordered" evidence="4">
    <location>
        <begin position="115"/>
        <end position="157"/>
    </location>
</feature>
<comment type="caution">
    <text evidence="5">The sequence shown here is derived from an EMBL/GenBank/DDBJ whole genome shotgun (WGS) entry which is preliminary data.</text>
</comment>
<protein>
    <submittedName>
        <fullName evidence="5">Uncharacterized protein</fullName>
    </submittedName>
</protein>
<name>A0ABN3S3S6_9ACTN</name>
<evidence type="ECO:0000313" key="5">
    <source>
        <dbReference type="EMBL" id="GAA2664548.1"/>
    </source>
</evidence>
<sequence>MGARAPASAVGDELLTRVGNTYELTPLAERVAAHTAQALGSADRVFQTRPAFEPAHALREFTLVVTDIHLATFGRTLAALVRDAAPGVRLRFQHIAPQIARRAQEHLRTVDGMVLPQGRATGGQPVGPADIALNPGARGDRHASPDRTGPVGTWPAR</sequence>
<dbReference type="Gene3D" id="3.40.190.10">
    <property type="entry name" value="Periplasmic binding protein-like II"/>
    <property type="match status" value="1"/>
</dbReference>
<evidence type="ECO:0000313" key="6">
    <source>
        <dbReference type="Proteomes" id="UP001500151"/>
    </source>
</evidence>